<accession>A0A426XDH6</accession>
<feature type="compositionally biased region" description="Basic and acidic residues" evidence="1">
    <location>
        <begin position="148"/>
        <end position="157"/>
    </location>
</feature>
<evidence type="ECO:0000313" key="3">
    <source>
        <dbReference type="Proteomes" id="UP000287651"/>
    </source>
</evidence>
<gene>
    <name evidence="2" type="ORF">B296_00056521</name>
</gene>
<name>A0A426XDH6_ENSVE</name>
<organism evidence="2 3">
    <name type="scientific">Ensete ventricosum</name>
    <name type="common">Abyssinian banana</name>
    <name type="synonym">Musa ensete</name>
    <dbReference type="NCBI Taxonomy" id="4639"/>
    <lineage>
        <taxon>Eukaryota</taxon>
        <taxon>Viridiplantae</taxon>
        <taxon>Streptophyta</taxon>
        <taxon>Embryophyta</taxon>
        <taxon>Tracheophyta</taxon>
        <taxon>Spermatophyta</taxon>
        <taxon>Magnoliopsida</taxon>
        <taxon>Liliopsida</taxon>
        <taxon>Zingiberales</taxon>
        <taxon>Musaceae</taxon>
        <taxon>Ensete</taxon>
    </lineage>
</organism>
<dbReference type="EMBL" id="AMZH03022198">
    <property type="protein sequence ID" value="RRT37522.1"/>
    <property type="molecule type" value="Genomic_DNA"/>
</dbReference>
<sequence length="157" mass="17759">MSLGRRCRRKHPSRGRPKENIPVERPPVEATIENPNISVSQPSNRSRDVMRLPLEPDIVSLDSTNSVREQLRQVNQRIDEVQGGVFDYRLWSPTTGALTQRSTNPSIPHGTSALTVLLIIDREAPVHSARNVTTDEPVRSRRIISGQEARRSQEILR</sequence>
<feature type="region of interest" description="Disordered" evidence="1">
    <location>
        <begin position="130"/>
        <end position="157"/>
    </location>
</feature>
<feature type="compositionally biased region" description="Basic residues" evidence="1">
    <location>
        <begin position="1"/>
        <end position="15"/>
    </location>
</feature>
<dbReference type="Proteomes" id="UP000287651">
    <property type="component" value="Unassembled WGS sequence"/>
</dbReference>
<evidence type="ECO:0000313" key="2">
    <source>
        <dbReference type="EMBL" id="RRT37522.1"/>
    </source>
</evidence>
<protein>
    <submittedName>
        <fullName evidence="2">Uncharacterized protein</fullName>
    </submittedName>
</protein>
<comment type="caution">
    <text evidence="2">The sequence shown here is derived from an EMBL/GenBank/DDBJ whole genome shotgun (WGS) entry which is preliminary data.</text>
</comment>
<evidence type="ECO:0000256" key="1">
    <source>
        <dbReference type="SAM" id="MobiDB-lite"/>
    </source>
</evidence>
<feature type="region of interest" description="Disordered" evidence="1">
    <location>
        <begin position="1"/>
        <end position="27"/>
    </location>
</feature>
<dbReference type="AlphaFoldDB" id="A0A426XDH6"/>
<reference evidence="2 3" key="1">
    <citation type="journal article" date="2014" name="Agronomy (Basel)">
        <title>A Draft Genome Sequence for Ensete ventricosum, the Drought-Tolerant Tree Against Hunger.</title>
        <authorList>
            <person name="Harrison J."/>
            <person name="Moore K.A."/>
            <person name="Paszkiewicz K."/>
            <person name="Jones T."/>
            <person name="Grant M."/>
            <person name="Ambacheew D."/>
            <person name="Muzemil S."/>
            <person name="Studholme D.J."/>
        </authorList>
    </citation>
    <scope>NUCLEOTIDE SEQUENCE [LARGE SCALE GENOMIC DNA]</scope>
</reference>
<proteinExistence type="predicted"/>